<dbReference type="EMBL" id="JARBHB010000001">
    <property type="protein sequence ID" value="KAJ8896528.1"/>
    <property type="molecule type" value="Genomic_DNA"/>
</dbReference>
<protein>
    <submittedName>
        <fullName evidence="1">Uncharacterized protein</fullName>
    </submittedName>
</protein>
<name>A0ABQ9IL35_9NEOP</name>
<dbReference type="Proteomes" id="UP001159363">
    <property type="component" value="Chromosome 1"/>
</dbReference>
<proteinExistence type="predicted"/>
<keyword evidence="2" id="KW-1185">Reference proteome</keyword>
<organism evidence="1 2">
    <name type="scientific">Dryococelus australis</name>
    <dbReference type="NCBI Taxonomy" id="614101"/>
    <lineage>
        <taxon>Eukaryota</taxon>
        <taxon>Metazoa</taxon>
        <taxon>Ecdysozoa</taxon>
        <taxon>Arthropoda</taxon>
        <taxon>Hexapoda</taxon>
        <taxon>Insecta</taxon>
        <taxon>Pterygota</taxon>
        <taxon>Neoptera</taxon>
        <taxon>Polyneoptera</taxon>
        <taxon>Phasmatodea</taxon>
        <taxon>Verophasmatodea</taxon>
        <taxon>Anareolatae</taxon>
        <taxon>Phasmatidae</taxon>
        <taxon>Eurycanthinae</taxon>
        <taxon>Dryococelus</taxon>
    </lineage>
</organism>
<evidence type="ECO:0000313" key="1">
    <source>
        <dbReference type="EMBL" id="KAJ8896528.1"/>
    </source>
</evidence>
<evidence type="ECO:0000313" key="2">
    <source>
        <dbReference type="Proteomes" id="UP001159363"/>
    </source>
</evidence>
<accession>A0ABQ9IL35</accession>
<reference evidence="1 2" key="1">
    <citation type="submission" date="2023-02" db="EMBL/GenBank/DDBJ databases">
        <title>LHISI_Scaffold_Assembly.</title>
        <authorList>
            <person name="Stuart O.P."/>
            <person name="Cleave R."/>
            <person name="Magrath M.J.L."/>
            <person name="Mikheyev A.S."/>
        </authorList>
    </citation>
    <scope>NUCLEOTIDE SEQUENCE [LARGE SCALE GENOMIC DNA]</scope>
    <source>
        <strain evidence="1">Daus_M_001</strain>
        <tissue evidence="1">Leg muscle</tissue>
    </source>
</reference>
<sequence length="289" mass="32638">MGVVPDDTASRRVTSGICRSPHPCVPALLQSRLIPPSSALKTSLISLATSHRCLESVKIALEVWETLFATRCPIHICWQQHRGYCLKQPQPKYSNGLLGGCAWPGLTAACCERLCCRLDAVMGWATGLSGVDWRTQFLHFARYCRSFTAVLGLKSQYRHLFHLPPGLRMELAPPTEMKERYRTTCKAPTTDSREEGRPISRHFLPPAVPPSYNCFLFRRIALLCPTARSAICRTEPKDNRTATVEQLTVRMNKGSFRDAPTAIIQRTLLRMELRSRRNDLNKLDSMDHC</sequence>
<comment type="caution">
    <text evidence="1">The sequence shown here is derived from an EMBL/GenBank/DDBJ whole genome shotgun (WGS) entry which is preliminary data.</text>
</comment>
<gene>
    <name evidence="1" type="ORF">PR048_001872</name>
</gene>